<evidence type="ECO:0000313" key="5">
    <source>
        <dbReference type="Proteomes" id="UP000464751"/>
    </source>
</evidence>
<evidence type="ECO:0000259" key="3">
    <source>
        <dbReference type="PROSITE" id="PS51352"/>
    </source>
</evidence>
<dbReference type="InterPro" id="IPR000866">
    <property type="entry name" value="AhpC/TSA"/>
</dbReference>
<keyword evidence="2" id="KW-0732">Signal</keyword>
<dbReference type="SUPFAM" id="SSF52833">
    <property type="entry name" value="Thioredoxin-like"/>
    <property type="match status" value="1"/>
</dbReference>
<dbReference type="GO" id="GO:0015036">
    <property type="term" value="F:disulfide oxidoreductase activity"/>
    <property type="evidence" value="ECO:0007669"/>
    <property type="project" value="UniProtKB-ARBA"/>
</dbReference>
<evidence type="ECO:0000256" key="1">
    <source>
        <dbReference type="ARBA" id="ARBA00023284"/>
    </source>
</evidence>
<dbReference type="Pfam" id="PF00578">
    <property type="entry name" value="AhpC-TSA"/>
    <property type="match status" value="1"/>
</dbReference>
<sequence length="204" mass="22066">MLTHRAPACRGSVALPSVLASLLLHLSLATDAGAQTLPDSPLPRGEPTPPVALESLDHGPQTLAALQGRVVLVHFFATWCEPCREEMAALTRLAGRMTDRPFDILAVDVGEPFTRIRRFFAADPVPFPILIDEDRATKKAWKVEFFPTSYLLAADHRLALYAVGPVDWDSPAALEAIEPLLSGIEAPERAPVLPPLPETPGSKP</sequence>
<accession>A0A6P1YJZ2</accession>
<keyword evidence="1" id="KW-0676">Redox-active center</keyword>
<dbReference type="Proteomes" id="UP000464751">
    <property type="component" value="Chromosome"/>
</dbReference>
<name>A0A6P1YJZ2_9HYPH</name>
<dbReference type="KEGG" id="apra:G3A50_07015"/>
<dbReference type="PANTHER" id="PTHR42852">
    <property type="entry name" value="THIOL:DISULFIDE INTERCHANGE PROTEIN DSBE"/>
    <property type="match status" value="1"/>
</dbReference>
<dbReference type="PROSITE" id="PS00194">
    <property type="entry name" value="THIOREDOXIN_1"/>
    <property type="match status" value="1"/>
</dbReference>
<evidence type="ECO:0000256" key="2">
    <source>
        <dbReference type="SAM" id="SignalP"/>
    </source>
</evidence>
<dbReference type="CDD" id="cd02966">
    <property type="entry name" value="TlpA_like_family"/>
    <property type="match status" value="1"/>
</dbReference>
<dbReference type="EMBL" id="CP048630">
    <property type="protein sequence ID" value="QIB33482.1"/>
    <property type="molecule type" value="Genomic_DNA"/>
</dbReference>
<dbReference type="InterPro" id="IPR017937">
    <property type="entry name" value="Thioredoxin_CS"/>
</dbReference>
<gene>
    <name evidence="4" type="ORF">G3A50_07015</name>
</gene>
<feature type="signal peptide" evidence="2">
    <location>
        <begin position="1"/>
        <end position="34"/>
    </location>
</feature>
<dbReference type="PROSITE" id="PS51352">
    <property type="entry name" value="THIOREDOXIN_2"/>
    <property type="match status" value="1"/>
</dbReference>
<dbReference type="GO" id="GO:0016209">
    <property type="term" value="F:antioxidant activity"/>
    <property type="evidence" value="ECO:0007669"/>
    <property type="project" value="InterPro"/>
</dbReference>
<dbReference type="PANTHER" id="PTHR42852:SF17">
    <property type="entry name" value="THIOREDOXIN-LIKE PROTEIN HI_1115"/>
    <property type="match status" value="1"/>
</dbReference>
<organism evidence="4 5">
    <name type="scientific">Ancylobacter pratisalsi</name>
    <dbReference type="NCBI Taxonomy" id="1745854"/>
    <lineage>
        <taxon>Bacteria</taxon>
        <taxon>Pseudomonadati</taxon>
        <taxon>Pseudomonadota</taxon>
        <taxon>Alphaproteobacteria</taxon>
        <taxon>Hyphomicrobiales</taxon>
        <taxon>Xanthobacteraceae</taxon>
        <taxon>Ancylobacter</taxon>
    </lineage>
</organism>
<proteinExistence type="predicted"/>
<reference evidence="4 5" key="1">
    <citation type="submission" date="2020-02" db="EMBL/GenBank/DDBJ databases">
        <authorList>
            <person name="Li G."/>
        </authorList>
    </citation>
    <scope>NUCLEOTIDE SEQUENCE [LARGE SCALE GENOMIC DNA]</scope>
    <source>
        <strain evidence="4 5">DSM 102029</strain>
    </source>
</reference>
<dbReference type="Gene3D" id="3.40.30.10">
    <property type="entry name" value="Glutaredoxin"/>
    <property type="match status" value="1"/>
</dbReference>
<dbReference type="InterPro" id="IPR013766">
    <property type="entry name" value="Thioredoxin_domain"/>
</dbReference>
<keyword evidence="5" id="KW-1185">Reference proteome</keyword>
<dbReference type="InterPro" id="IPR036249">
    <property type="entry name" value="Thioredoxin-like_sf"/>
</dbReference>
<feature type="domain" description="Thioredoxin" evidence="3">
    <location>
        <begin position="42"/>
        <end position="182"/>
    </location>
</feature>
<feature type="chain" id="PRO_5026977602" evidence="2">
    <location>
        <begin position="35"/>
        <end position="204"/>
    </location>
</feature>
<dbReference type="InterPro" id="IPR050553">
    <property type="entry name" value="Thioredoxin_ResA/DsbE_sf"/>
</dbReference>
<protein>
    <submittedName>
        <fullName evidence="4">TlpA family protein disulfide reductase</fullName>
    </submittedName>
</protein>
<dbReference type="AlphaFoldDB" id="A0A6P1YJZ2"/>
<evidence type="ECO:0000313" key="4">
    <source>
        <dbReference type="EMBL" id="QIB33482.1"/>
    </source>
</evidence>